<organism evidence="6">
    <name type="scientific">Xenopus tropicalis</name>
    <name type="common">Western clawed frog</name>
    <name type="synonym">Silurana tropicalis</name>
    <dbReference type="NCBI Taxonomy" id="8364"/>
    <lineage>
        <taxon>Eukaryota</taxon>
        <taxon>Metazoa</taxon>
        <taxon>Chordata</taxon>
        <taxon>Craniata</taxon>
        <taxon>Vertebrata</taxon>
        <taxon>Euteleostomi</taxon>
        <taxon>Amphibia</taxon>
        <taxon>Batrachia</taxon>
        <taxon>Anura</taxon>
        <taxon>Pipoidea</taxon>
        <taxon>Pipidae</taxon>
        <taxon>Xenopodinae</taxon>
        <taxon>Xenopus</taxon>
        <taxon>Silurana</taxon>
    </lineage>
</organism>
<evidence type="ECO:0000256" key="4">
    <source>
        <dbReference type="SAM" id="Phobius"/>
    </source>
</evidence>
<dbReference type="InterPro" id="IPR015894">
    <property type="entry name" value="Guanylate-bd_N"/>
</dbReference>
<dbReference type="Ensembl" id="ENSXETT00000062246">
    <property type="protein sequence ID" value="ENSXETP00000060847"/>
    <property type="gene ID" value="ENSXETG00000030541"/>
</dbReference>
<evidence type="ECO:0000259" key="5">
    <source>
        <dbReference type="PROSITE" id="PS51715"/>
    </source>
</evidence>
<sequence length="663" mass="75868">RRPSKPAQAIQLVHTDDSGQLQLDESAVQTCFLEGEISDLPVCLICVIGEKRRGKSFLLNYILRALSCREEGRPLSLGADDAPLGGFEWRDGMISTTKGIWIWSKPFILENKGENMAVFVLDTEGSLDIKSSRDICLKLSGLSMILSSYLIFNVNSNLKTTEMDYLEMYLDVAEKVGRSFDLQALQHLNILIRDWQDFTRCGKEDARAYVFHETENLQNDPSYRLVSETLRGPLADCSLLPHPGKGLLTGSQGKLSDMDEDFRNLLTNYIFTLVGDLWLHRKTDRQGEHMTCAQLGNILKVCDIISVSFKPLIEKIIMLFTFENHKNMERVKEQFQGVLKFQSKEASVLRRGRNVSPSQMESNVKEKATKFLGDFTQSIQGDDAQEKERLVKELEQFLAKLQQKHCKDYSKRFYGFRNQKNMENIKEQFQTEITLKELEKFKLIRRGQHPFRVNYDLRSAANELLDDYRECLEGIDDHQTQLLVEEMEFYFSQKIETFCNMYSKVFNAWTSIERTMRTFKVYLNQMKEETSSLWNPLMVIPSVIESKIKDRVNEYLVAFMSSLEGINKEDRKILVDELKSHLDQKQEEFCKEYSSDYSSKIQGIIGGVTTTLLAAKGLSARASLVAVAAEAPLLATVVGGAVIVGTIVVLGRTYYVMRQRNNP</sequence>
<name>A0A6I8PXU0_XENTR</name>
<dbReference type="GO" id="GO:0005525">
    <property type="term" value="F:GTP binding"/>
    <property type="evidence" value="ECO:0007669"/>
    <property type="project" value="UniProtKB-KW"/>
</dbReference>
<dbReference type="AlphaFoldDB" id="A0A6I8PXU0"/>
<evidence type="ECO:0000256" key="3">
    <source>
        <dbReference type="PROSITE-ProRule" id="PRU01052"/>
    </source>
</evidence>
<keyword evidence="4" id="KW-0472">Membrane</keyword>
<dbReference type="SUPFAM" id="SSF52540">
    <property type="entry name" value="P-loop containing nucleoside triphosphate hydrolases"/>
    <property type="match status" value="1"/>
</dbReference>
<evidence type="ECO:0000256" key="1">
    <source>
        <dbReference type="ARBA" id="ARBA00022741"/>
    </source>
</evidence>
<dbReference type="InterPro" id="IPR027417">
    <property type="entry name" value="P-loop_NTPase"/>
</dbReference>
<comment type="similarity">
    <text evidence="3">Belongs to the TRAFAC class dynamin-like GTPase superfamily. GB1/RHD3 GTPase family.</text>
</comment>
<dbReference type="InterPro" id="IPR030386">
    <property type="entry name" value="G_GB1_RHD3_dom"/>
</dbReference>
<evidence type="ECO:0000256" key="2">
    <source>
        <dbReference type="ARBA" id="ARBA00023134"/>
    </source>
</evidence>
<dbReference type="PANTHER" id="PTHR10751">
    <property type="entry name" value="GUANYLATE BINDING PROTEIN"/>
    <property type="match status" value="1"/>
</dbReference>
<dbReference type="GO" id="GO:0003924">
    <property type="term" value="F:GTPase activity"/>
    <property type="evidence" value="ECO:0007669"/>
    <property type="project" value="InterPro"/>
</dbReference>
<keyword evidence="1" id="KW-0547">Nucleotide-binding</keyword>
<keyword evidence="2" id="KW-0342">GTP-binding</keyword>
<feature type="domain" description="GB1/RHD3-type G" evidence="5">
    <location>
        <begin position="39"/>
        <end position="157"/>
    </location>
</feature>
<dbReference type="Bgee" id="ENSXETG00000030541">
    <property type="expression patterns" value="Expressed in liver and 1 other cell type or tissue"/>
</dbReference>
<protein>
    <recommendedName>
        <fullName evidence="5">GB1/RHD3-type G domain-containing protein</fullName>
    </recommendedName>
</protein>
<dbReference type="Gene3D" id="3.40.50.300">
    <property type="entry name" value="P-loop containing nucleotide triphosphate hydrolases"/>
    <property type="match status" value="1"/>
</dbReference>
<evidence type="ECO:0000313" key="6">
    <source>
        <dbReference type="Ensembl" id="ENSXETP00000060847"/>
    </source>
</evidence>
<dbReference type="FunCoup" id="A0A6I8PXU0">
    <property type="interactions" value="15"/>
</dbReference>
<dbReference type="Pfam" id="PF02263">
    <property type="entry name" value="GBP"/>
    <property type="match status" value="1"/>
</dbReference>
<keyword evidence="4" id="KW-1133">Transmembrane helix</keyword>
<dbReference type="PROSITE" id="PS51715">
    <property type="entry name" value="G_GB1_RHD3"/>
    <property type="match status" value="1"/>
</dbReference>
<accession>A0A6I8PXU0</accession>
<keyword evidence="4" id="KW-0812">Transmembrane</keyword>
<reference evidence="6" key="1">
    <citation type="journal article" date="2010" name="Science">
        <title>The genome of the Western clawed frog Xenopus tropicalis.</title>
        <authorList>
            <person name="Hellsten U."/>
            <person name="Harland R.M."/>
            <person name="Gilchrist M.J."/>
            <person name="Hendrix D."/>
            <person name="Jurka J."/>
            <person name="Kapitonov V."/>
            <person name="Ovcharenko I."/>
            <person name="Putnam N.H."/>
            <person name="Shu S."/>
            <person name="Taher L."/>
            <person name="Blitz I.L."/>
            <person name="Blumberg B."/>
            <person name="Dichmann D.S."/>
            <person name="Dubchak I."/>
            <person name="Amaya E."/>
            <person name="Detter J.C."/>
            <person name="Fletcher R."/>
            <person name="Gerhard D.S."/>
            <person name="Goodstein D."/>
            <person name="Graves T."/>
            <person name="Grigoriev I.V."/>
            <person name="Grimwood J."/>
            <person name="Kawashima T."/>
            <person name="Lindquist E."/>
            <person name="Lucas S.M."/>
            <person name="Mead P.E."/>
            <person name="Mitros T."/>
            <person name="Ogino H."/>
            <person name="Ohta Y."/>
            <person name="Poliakov A.V."/>
            <person name="Pollet N."/>
            <person name="Robert J."/>
            <person name="Salamov A."/>
            <person name="Sater A.K."/>
            <person name="Schmutz J."/>
            <person name="Terry A."/>
            <person name="Vize P.D."/>
            <person name="Warren W.C."/>
            <person name="Wells D."/>
            <person name="Wills A."/>
            <person name="Wilson R.K."/>
            <person name="Zimmerman L.B."/>
            <person name="Zorn A.M."/>
            <person name="Grainger R."/>
            <person name="Grammer T."/>
            <person name="Khokha M.K."/>
            <person name="Richardson P.M."/>
            <person name="Rokhsar D.S."/>
        </authorList>
    </citation>
    <scope>NUCLEOTIDE SEQUENCE [LARGE SCALE GENOMIC DNA]</scope>
    <source>
        <strain evidence="6">Nigerian</strain>
    </source>
</reference>
<reference evidence="6" key="2">
    <citation type="submission" date="2020-05" db="UniProtKB">
        <authorList>
            <consortium name="Ensembl"/>
        </authorList>
    </citation>
    <scope>IDENTIFICATION</scope>
</reference>
<dbReference type="GeneTree" id="ENSGT00940000160153"/>
<proteinExistence type="inferred from homology"/>
<dbReference type="InParanoid" id="A0A6I8PXU0"/>
<feature type="transmembrane region" description="Helical" evidence="4">
    <location>
        <begin position="633"/>
        <end position="655"/>
    </location>
</feature>